<comment type="catalytic activity">
    <reaction evidence="13">
        <text>L-cystine(out) + H(+)(out) = L-cystine(in) + H(+)(in)</text>
        <dbReference type="Rhea" id="RHEA:66172"/>
        <dbReference type="ChEBI" id="CHEBI:15378"/>
        <dbReference type="ChEBI" id="CHEBI:35491"/>
    </reaction>
    <physiologicalReaction direction="left-to-right" evidence="13">
        <dbReference type="Rhea" id="RHEA:66173"/>
    </physiologicalReaction>
</comment>
<evidence type="ECO:0000256" key="10">
    <source>
        <dbReference type="ARBA" id="ARBA00023136"/>
    </source>
</evidence>
<dbReference type="FunFam" id="1.20.1280.290:FF:000015">
    <property type="entry name" value="cystinosin isoform X2"/>
    <property type="match status" value="1"/>
</dbReference>
<keyword evidence="10 18" id="KW-0472">Membrane</keyword>
<dbReference type="GO" id="GO:0015184">
    <property type="term" value="F:L-cystine transmembrane transporter activity"/>
    <property type="evidence" value="ECO:0007669"/>
    <property type="project" value="TreeGrafter"/>
</dbReference>
<evidence type="ECO:0000256" key="6">
    <source>
        <dbReference type="ARBA" id="ARBA00022737"/>
    </source>
</evidence>
<evidence type="ECO:0000313" key="21">
    <source>
        <dbReference type="RefSeq" id="XP_032825620.1"/>
    </source>
</evidence>
<dbReference type="CTD" id="1497"/>
<name>A0AAJ7X8Z4_PETMA</name>
<evidence type="ECO:0000256" key="19">
    <source>
        <dbReference type="SAM" id="SignalP"/>
    </source>
</evidence>
<organism evidence="20 21">
    <name type="scientific">Petromyzon marinus</name>
    <name type="common">Sea lamprey</name>
    <dbReference type="NCBI Taxonomy" id="7757"/>
    <lineage>
        <taxon>Eukaryota</taxon>
        <taxon>Metazoa</taxon>
        <taxon>Chordata</taxon>
        <taxon>Craniata</taxon>
        <taxon>Vertebrata</taxon>
        <taxon>Cyclostomata</taxon>
        <taxon>Hyperoartia</taxon>
        <taxon>Petromyzontiformes</taxon>
        <taxon>Petromyzontidae</taxon>
        <taxon>Petromyzon</taxon>
    </lineage>
</organism>
<evidence type="ECO:0000256" key="4">
    <source>
        <dbReference type="ARBA" id="ARBA00022692"/>
    </source>
</evidence>
<evidence type="ECO:0000256" key="1">
    <source>
        <dbReference type="ARBA" id="ARBA00004155"/>
    </source>
</evidence>
<evidence type="ECO:0000256" key="14">
    <source>
        <dbReference type="ARBA" id="ARBA00060313"/>
    </source>
</evidence>
<dbReference type="KEGG" id="pmrn:116951236"/>
<protein>
    <recommendedName>
        <fullName evidence="17">Cystinosin</fullName>
    </recommendedName>
</protein>
<keyword evidence="20" id="KW-1185">Reference proteome</keyword>
<dbReference type="GO" id="GO:0048731">
    <property type="term" value="P:system development"/>
    <property type="evidence" value="ECO:0007669"/>
    <property type="project" value="UniProtKB-ARBA"/>
</dbReference>
<keyword evidence="4 18" id="KW-0812">Transmembrane</keyword>
<comment type="subcellular location">
    <subcellularLocation>
        <location evidence="1">Lysosome membrane</location>
        <topology evidence="1">Multi-pass membrane protein</topology>
    </subcellularLocation>
    <subcellularLocation>
        <location evidence="15">Melanosome membrane</location>
        <topology evidence="15">Multi-pass membrane protein</topology>
    </subcellularLocation>
</comment>
<keyword evidence="12" id="KW-0458">Lysosome</keyword>
<evidence type="ECO:0000256" key="3">
    <source>
        <dbReference type="ARBA" id="ARBA00022448"/>
    </source>
</evidence>
<keyword evidence="9 18" id="KW-1133">Transmembrane helix</keyword>
<dbReference type="RefSeq" id="XP_032825621.1">
    <property type="nucleotide sequence ID" value="XM_032969730.1"/>
</dbReference>
<evidence type="ECO:0000256" key="2">
    <source>
        <dbReference type="ARBA" id="ARBA00006855"/>
    </source>
</evidence>
<accession>A0AAJ7X8Z4</accession>
<keyword evidence="11" id="KW-0325">Glycoprotein</keyword>
<feature type="transmembrane region" description="Helical" evidence="18">
    <location>
        <begin position="164"/>
        <end position="187"/>
    </location>
</feature>
<feature type="transmembrane region" description="Helical" evidence="18">
    <location>
        <begin position="207"/>
        <end position="227"/>
    </location>
</feature>
<comment type="subunit">
    <text evidence="16">Interacts with components of the V-ATPase complex. Interacts with components of the Ragulator complex. Interacts with RRAGA/RagA and RRAGC/RagC. Interacts with AP-3 complex subunit mu (AP3M1 or AP3M2).</text>
</comment>
<evidence type="ECO:0000256" key="18">
    <source>
        <dbReference type="SAM" id="Phobius"/>
    </source>
</evidence>
<keyword evidence="5 19" id="KW-0732">Signal</keyword>
<feature type="transmembrane region" description="Helical" evidence="18">
    <location>
        <begin position="339"/>
        <end position="358"/>
    </location>
</feature>
<feature type="chain" id="PRO_5044709690" description="Cystinosin" evidence="19">
    <location>
        <begin position="21"/>
        <end position="379"/>
    </location>
</feature>
<feature type="transmembrane region" description="Helical" evidence="18">
    <location>
        <begin position="300"/>
        <end position="319"/>
    </location>
</feature>
<evidence type="ECO:0000256" key="17">
    <source>
        <dbReference type="ARBA" id="ARBA00069503"/>
    </source>
</evidence>
<dbReference type="PANTHER" id="PTHR13131">
    <property type="entry name" value="CYSTINOSIN"/>
    <property type="match status" value="1"/>
</dbReference>
<feature type="signal peptide" evidence="19">
    <location>
        <begin position="1"/>
        <end position="20"/>
    </location>
</feature>
<dbReference type="RefSeq" id="XP_032825623.1">
    <property type="nucleotide sequence ID" value="XM_032969732.1"/>
</dbReference>
<comment type="function">
    <text evidence="14">Cystine/H(+) symporter that mediates export of cystine, the oxidized dimer of cysteine, from lysosomes. Plays an important role in melanin synthesis by catalyzing cystine export from melanosomes, possibly by inhibiting pheomelanin synthesis. In addition to cystine export, also acts as a positive regulator of mTORC1 signaling in kidney proximal tubular cells, via interactions with components of the v-ATPase and Ragulator complexes. Also involved in small GTPase-regulated vesicle trafficking and lysosomal localization of LAMP2A, independently of cystine transporter activity.</text>
</comment>
<evidence type="ECO:0000256" key="13">
    <source>
        <dbReference type="ARBA" id="ARBA00048473"/>
    </source>
</evidence>
<dbReference type="Pfam" id="PF04193">
    <property type="entry name" value="PQ-loop"/>
    <property type="match status" value="2"/>
</dbReference>
<dbReference type="PANTHER" id="PTHR13131:SF5">
    <property type="entry name" value="CYSTINOSIN"/>
    <property type="match status" value="1"/>
</dbReference>
<evidence type="ECO:0000313" key="20">
    <source>
        <dbReference type="Proteomes" id="UP001318040"/>
    </source>
</evidence>
<dbReference type="NCBIfam" id="TIGR00951">
    <property type="entry name" value="2A43"/>
    <property type="match status" value="1"/>
</dbReference>
<dbReference type="GO" id="GO:0005765">
    <property type="term" value="C:lysosomal membrane"/>
    <property type="evidence" value="ECO:0007669"/>
    <property type="project" value="UniProtKB-SubCell"/>
</dbReference>
<keyword evidence="3" id="KW-0813">Transport</keyword>
<evidence type="ECO:0000256" key="15">
    <source>
        <dbReference type="ARBA" id="ARBA00060435"/>
    </source>
</evidence>
<evidence type="ECO:0000256" key="5">
    <source>
        <dbReference type="ARBA" id="ARBA00022729"/>
    </source>
</evidence>
<evidence type="ECO:0000256" key="7">
    <source>
        <dbReference type="ARBA" id="ARBA00022847"/>
    </source>
</evidence>
<evidence type="ECO:0000256" key="8">
    <source>
        <dbReference type="ARBA" id="ARBA00022927"/>
    </source>
</evidence>
<dbReference type="FunFam" id="1.20.1280.290:FF:000016">
    <property type="entry name" value="Cystinosin homolog"/>
    <property type="match status" value="1"/>
</dbReference>
<feature type="transmembrane region" description="Helical" evidence="18">
    <location>
        <begin position="123"/>
        <end position="144"/>
    </location>
</feature>
<reference evidence="21 22" key="1">
    <citation type="submission" date="2025-04" db="UniProtKB">
        <authorList>
            <consortium name="RefSeq"/>
        </authorList>
    </citation>
    <scope>IDENTIFICATION</scope>
    <source>
        <tissue evidence="21 22">Sperm</tissue>
    </source>
</reference>
<dbReference type="Gene3D" id="1.20.1280.290">
    <property type="match status" value="2"/>
</dbReference>
<proteinExistence type="inferred from homology"/>
<feature type="transmembrane region" description="Helical" evidence="18">
    <location>
        <begin position="234"/>
        <end position="254"/>
    </location>
</feature>
<dbReference type="AlphaFoldDB" id="A0AAJ7X8Z4"/>
<evidence type="ECO:0000256" key="12">
    <source>
        <dbReference type="ARBA" id="ARBA00023228"/>
    </source>
</evidence>
<dbReference type="GO" id="GO:0015031">
    <property type="term" value="P:protein transport"/>
    <property type="evidence" value="ECO:0007669"/>
    <property type="project" value="UniProtKB-KW"/>
</dbReference>
<sequence>MAMLWFTTLMVLGTAEYAAATVTVSAPEEVVLTNGSSLNVTLTLSGALARSVVLTFNITQHSENVTIVELPDSVMLPAHSRLVPFLVKAVAVGQVTTHLHGNSSQIARVDAVRIRFQVIRSEALRLLDVVIGWLYFVAWSISFYPQILENYRRKSVVGLNFDFLALNLTGFVAYSLFNIGMLWIPTVKEEYLVQYPDGVNPVSLNDAGFSLHAIFACLVVITQCVIYERGGQHVSVPAWVLQAAAWLFALAYLISAAVHAVSWLQFLNGFSYIKLVITLVKYMPQAYMNYQRKSTEGWSIGNVLLDLTGGTLSLAQMFIRSYNNDEWTLIFGDFTKFGLGLFSVLFDLLFIVQHYCLYRRQPGYRLIHSDTPDDNSYPK</sequence>
<dbReference type="Proteomes" id="UP001318040">
    <property type="component" value="Chromosome 42"/>
</dbReference>
<keyword evidence="6" id="KW-0677">Repeat</keyword>
<evidence type="ECO:0000256" key="11">
    <source>
        <dbReference type="ARBA" id="ARBA00023180"/>
    </source>
</evidence>
<dbReference type="GO" id="GO:0015293">
    <property type="term" value="F:symporter activity"/>
    <property type="evidence" value="ECO:0007669"/>
    <property type="project" value="UniProtKB-KW"/>
</dbReference>
<dbReference type="RefSeq" id="XP_032825622.1">
    <property type="nucleotide sequence ID" value="XM_032969731.1"/>
</dbReference>
<dbReference type="GO" id="GO:0033162">
    <property type="term" value="C:melanosome membrane"/>
    <property type="evidence" value="ECO:0007669"/>
    <property type="project" value="UniProtKB-SubCell"/>
</dbReference>
<comment type="similarity">
    <text evidence="2">Belongs to the cystinosin family.</text>
</comment>
<evidence type="ECO:0000256" key="16">
    <source>
        <dbReference type="ARBA" id="ARBA00066203"/>
    </source>
</evidence>
<gene>
    <name evidence="21 22 23 24" type="primary">CTNS</name>
</gene>
<dbReference type="RefSeq" id="XP_032825620.1">
    <property type="nucleotide sequence ID" value="XM_032969729.1"/>
</dbReference>
<keyword evidence="8" id="KW-0653">Protein transport</keyword>
<dbReference type="GO" id="GO:0050890">
    <property type="term" value="P:cognition"/>
    <property type="evidence" value="ECO:0007669"/>
    <property type="project" value="UniProtKB-ARBA"/>
</dbReference>
<evidence type="ECO:0000313" key="23">
    <source>
        <dbReference type="RefSeq" id="XP_032825622.1"/>
    </source>
</evidence>
<evidence type="ECO:0000313" key="22">
    <source>
        <dbReference type="RefSeq" id="XP_032825621.1"/>
    </source>
</evidence>
<dbReference type="GO" id="GO:0048513">
    <property type="term" value="P:animal organ development"/>
    <property type="evidence" value="ECO:0007669"/>
    <property type="project" value="UniProtKB-ARBA"/>
</dbReference>
<dbReference type="SMART" id="SM00679">
    <property type="entry name" value="CTNS"/>
    <property type="match status" value="2"/>
</dbReference>
<evidence type="ECO:0000313" key="24">
    <source>
        <dbReference type="RefSeq" id="XP_032825623.1"/>
    </source>
</evidence>
<dbReference type="GO" id="GO:1903432">
    <property type="term" value="P:regulation of TORC1 signaling"/>
    <property type="evidence" value="ECO:0007669"/>
    <property type="project" value="UniProtKB-ARBA"/>
</dbReference>
<dbReference type="InterPro" id="IPR005282">
    <property type="entry name" value="LC_transporter"/>
</dbReference>
<dbReference type="InterPro" id="IPR006603">
    <property type="entry name" value="PQ-loop_rpt"/>
</dbReference>
<evidence type="ECO:0000256" key="9">
    <source>
        <dbReference type="ARBA" id="ARBA00022989"/>
    </source>
</evidence>
<keyword evidence="7" id="KW-0769">Symport</keyword>